<keyword evidence="2" id="KW-1185">Reference proteome</keyword>
<dbReference type="OrthoDB" id="4955419at2"/>
<dbReference type="Proteomes" id="UP000248749">
    <property type="component" value="Unassembled WGS sequence"/>
</dbReference>
<dbReference type="AlphaFoldDB" id="A0A2W2CFT8"/>
<comment type="caution">
    <text evidence="1">The sequence shown here is derived from an EMBL/GenBank/DDBJ whole genome shotgun (WGS) entry which is preliminary data.</text>
</comment>
<name>A0A2W2CFT8_9ACTN</name>
<proteinExistence type="predicted"/>
<reference evidence="1 2" key="1">
    <citation type="submission" date="2018-01" db="EMBL/GenBank/DDBJ databases">
        <title>Draft genome sequence of Salinispora sp. 13K206.</title>
        <authorList>
            <person name="Sahin N."/>
            <person name="Saygin H."/>
            <person name="Ay H."/>
        </authorList>
    </citation>
    <scope>NUCLEOTIDE SEQUENCE [LARGE SCALE GENOMIC DNA]</scope>
    <source>
        <strain evidence="1 2">13K206</strain>
    </source>
</reference>
<gene>
    <name evidence="1" type="ORF">C1I99_13800</name>
</gene>
<accession>A0A2W2CFT8</accession>
<evidence type="ECO:0000313" key="2">
    <source>
        <dbReference type="Proteomes" id="UP000248749"/>
    </source>
</evidence>
<organism evidence="1 2">
    <name type="scientific">Micromonospora deserti</name>
    <dbReference type="NCBI Taxonomy" id="2070366"/>
    <lineage>
        <taxon>Bacteria</taxon>
        <taxon>Bacillati</taxon>
        <taxon>Actinomycetota</taxon>
        <taxon>Actinomycetes</taxon>
        <taxon>Micromonosporales</taxon>
        <taxon>Micromonosporaceae</taxon>
        <taxon>Micromonospora</taxon>
    </lineage>
</organism>
<dbReference type="EMBL" id="POUB01000079">
    <property type="protein sequence ID" value="PZF98255.1"/>
    <property type="molecule type" value="Genomic_DNA"/>
</dbReference>
<evidence type="ECO:0000313" key="1">
    <source>
        <dbReference type="EMBL" id="PZF98255.1"/>
    </source>
</evidence>
<protein>
    <submittedName>
        <fullName evidence="1">Uncharacterized protein</fullName>
    </submittedName>
</protein>
<sequence>MTLLHFLGPGGELVPVSAADPMPATDAGAVQAADVNATAPVTWDAGTSTIGILTDQANGVPLLDANGLVKLAQMPIAGLNYHGNWDASTNTPTLANGTGTAGDFYRVSVAGTQDLGAGPIVFEVGDHVIYEGAVWQQFDPPQTVAWGDLTGTLADQTDLQTALDAKLTTPTPLITKVVIGTTLSTTVIGMVGYDQDVLGDTLVMRRLSGAVAAADAVQTDETVTLAQLNAAIAGIGTQSDLGAPQSHNTTDVFLTQSSPTVQLIDNSAGDTLVNLPAAADTTPGKRFIIKRTSAGAHGFDIQSGDTNGGLIDGVESIGIAAQYSFREVVFDGTNWQIIGTGGS</sequence>
<dbReference type="RefSeq" id="WP_111134615.1">
    <property type="nucleotide sequence ID" value="NZ_POUB01000079.1"/>
</dbReference>